<evidence type="ECO:0000256" key="1">
    <source>
        <dbReference type="ARBA" id="ARBA00010371"/>
    </source>
</evidence>
<dbReference type="InterPro" id="IPR020843">
    <property type="entry name" value="ER"/>
</dbReference>
<dbReference type="EMBL" id="VNHU01000006">
    <property type="protein sequence ID" value="TYP72814.1"/>
    <property type="molecule type" value="Genomic_DNA"/>
</dbReference>
<dbReference type="GO" id="GO:0016491">
    <property type="term" value="F:oxidoreductase activity"/>
    <property type="evidence" value="ECO:0007669"/>
    <property type="project" value="UniProtKB-KW"/>
</dbReference>
<keyword evidence="2" id="KW-0479">Metal-binding</keyword>
<dbReference type="InterPro" id="IPR014182">
    <property type="entry name" value="ADH_Zn_typ-1"/>
</dbReference>
<dbReference type="AlphaFoldDB" id="A0A5S5C0J2"/>
<dbReference type="PANTHER" id="PTHR43482:SF1">
    <property type="entry name" value="PROTEIN AST1-RELATED"/>
    <property type="match status" value="1"/>
</dbReference>
<dbReference type="SUPFAM" id="SSF51735">
    <property type="entry name" value="NAD(P)-binding Rossmann-fold domains"/>
    <property type="match status" value="1"/>
</dbReference>
<dbReference type="PANTHER" id="PTHR43482">
    <property type="entry name" value="PROTEIN AST1-RELATED"/>
    <property type="match status" value="1"/>
</dbReference>
<dbReference type="InterPro" id="IPR011032">
    <property type="entry name" value="GroES-like_sf"/>
</dbReference>
<dbReference type="SUPFAM" id="SSF50129">
    <property type="entry name" value="GroES-like"/>
    <property type="match status" value="1"/>
</dbReference>
<evidence type="ECO:0000313" key="5">
    <source>
        <dbReference type="Proteomes" id="UP000324376"/>
    </source>
</evidence>
<dbReference type="InterPro" id="IPR013154">
    <property type="entry name" value="ADH-like_N"/>
</dbReference>
<dbReference type="PROSITE" id="PS01162">
    <property type="entry name" value="QOR_ZETA_CRYSTAL"/>
    <property type="match status" value="1"/>
</dbReference>
<evidence type="ECO:0000313" key="4">
    <source>
        <dbReference type="EMBL" id="TYP72814.1"/>
    </source>
</evidence>
<evidence type="ECO:0000256" key="2">
    <source>
        <dbReference type="RuleBase" id="RU364000"/>
    </source>
</evidence>
<sequence>MKAIGFKTSLPITEKESFIAFETDKPSASGYDLLIKIAAVSVNPVDFKIRQNAAKDTALDTPKIIGWDAVGTVEAVGDKTSRFKVGDQVYYAGDLTRSGSNAEYQLVDERIVGKKPQKLSNAESAAIPLTGLTAWESLFDRIKVNPDTDRGKSVLILAGAGGVGSIAIQIAKKIAGLTVIATASRSETQDWCKKLGADFVVNHYHLKDELNKIGHREVDYILDFVDMNAYWETMIDTIKPQGHIVSITGSSDPVDLSLLKNKSVTFSFEFMYTRSMFTTDDMERQHEILNRIADLLDDNTLLTTLNKTMQGLTVENLKEAHALQESGKAIGKTVIEF</sequence>
<evidence type="ECO:0000259" key="3">
    <source>
        <dbReference type="SMART" id="SM00829"/>
    </source>
</evidence>
<keyword evidence="5" id="KW-1185">Reference proteome</keyword>
<feature type="domain" description="Enoyl reductase (ER)" evidence="3">
    <location>
        <begin position="15"/>
        <end position="335"/>
    </location>
</feature>
<dbReference type="Gene3D" id="3.90.180.10">
    <property type="entry name" value="Medium-chain alcohol dehydrogenases, catalytic domain"/>
    <property type="match status" value="1"/>
</dbReference>
<organism evidence="4 5">
    <name type="scientific">Aquimarina intermedia</name>
    <dbReference type="NCBI Taxonomy" id="350814"/>
    <lineage>
        <taxon>Bacteria</taxon>
        <taxon>Pseudomonadati</taxon>
        <taxon>Bacteroidota</taxon>
        <taxon>Flavobacteriia</taxon>
        <taxon>Flavobacteriales</taxon>
        <taxon>Flavobacteriaceae</taxon>
        <taxon>Aquimarina</taxon>
    </lineage>
</organism>
<dbReference type="InterPro" id="IPR002364">
    <property type="entry name" value="Quin_OxRdtase/zeta-crystal_CS"/>
</dbReference>
<reference evidence="4 5" key="1">
    <citation type="submission" date="2019-07" db="EMBL/GenBank/DDBJ databases">
        <title>Genomic Encyclopedia of Archaeal and Bacterial Type Strains, Phase II (KMG-II): from individual species to whole genera.</title>
        <authorList>
            <person name="Goeker M."/>
        </authorList>
    </citation>
    <scope>NUCLEOTIDE SEQUENCE [LARGE SCALE GENOMIC DNA]</scope>
    <source>
        <strain evidence="4 5">DSM 17527</strain>
    </source>
</reference>
<dbReference type="Pfam" id="PF08240">
    <property type="entry name" value="ADH_N"/>
    <property type="match status" value="1"/>
</dbReference>
<dbReference type="Proteomes" id="UP000324376">
    <property type="component" value="Unassembled WGS sequence"/>
</dbReference>
<dbReference type="CDD" id="cd08252">
    <property type="entry name" value="AL_MDR"/>
    <property type="match status" value="1"/>
</dbReference>
<dbReference type="InterPro" id="IPR013149">
    <property type="entry name" value="ADH-like_C"/>
</dbReference>
<keyword evidence="2" id="KW-0862">Zinc</keyword>
<protein>
    <recommendedName>
        <fullName evidence="2">Zinc-type alcohol dehydrogenase-like protein</fullName>
    </recommendedName>
</protein>
<gene>
    <name evidence="4" type="ORF">BD809_10662</name>
</gene>
<name>A0A5S5C0J2_9FLAO</name>
<proteinExistence type="inferred from homology"/>
<dbReference type="InterPro" id="IPR052585">
    <property type="entry name" value="Lipid_raft_assoc_Zn_ADH"/>
</dbReference>
<keyword evidence="2" id="KW-0560">Oxidoreductase</keyword>
<dbReference type="InterPro" id="IPR036291">
    <property type="entry name" value="NAD(P)-bd_dom_sf"/>
</dbReference>
<accession>A0A5S5C0J2</accession>
<comment type="caution">
    <text evidence="4">The sequence shown here is derived from an EMBL/GenBank/DDBJ whole genome shotgun (WGS) entry which is preliminary data.</text>
</comment>
<dbReference type="NCBIfam" id="TIGR02817">
    <property type="entry name" value="adh_fam_1"/>
    <property type="match status" value="1"/>
</dbReference>
<dbReference type="RefSeq" id="WP_148782851.1">
    <property type="nucleotide sequence ID" value="NZ_VNHU01000006.1"/>
</dbReference>
<comment type="similarity">
    <text evidence="1 2">Belongs to the zinc-containing alcohol dehydrogenase family. Quinone oxidoreductase subfamily.</text>
</comment>
<dbReference type="Pfam" id="PF00107">
    <property type="entry name" value="ADH_zinc_N"/>
    <property type="match status" value="1"/>
</dbReference>
<dbReference type="OrthoDB" id="9787435at2"/>
<dbReference type="Gene3D" id="3.40.50.720">
    <property type="entry name" value="NAD(P)-binding Rossmann-like Domain"/>
    <property type="match status" value="1"/>
</dbReference>
<dbReference type="SMART" id="SM00829">
    <property type="entry name" value="PKS_ER"/>
    <property type="match status" value="1"/>
</dbReference>
<dbReference type="GO" id="GO:0008270">
    <property type="term" value="F:zinc ion binding"/>
    <property type="evidence" value="ECO:0007669"/>
    <property type="project" value="InterPro"/>
</dbReference>